<sequence length="43" mass="4826">MSDPFLMDNMMFNMVPVFIVIIFVFVIGGVIFTAVKGIGQEQE</sequence>
<reference evidence="3" key="1">
    <citation type="journal article" date="2019" name="Int. J. Syst. Evol. Microbiol.">
        <title>The Global Catalogue of Microorganisms (GCM) 10K type strain sequencing project: providing services to taxonomists for standard genome sequencing and annotation.</title>
        <authorList>
            <consortium name="The Broad Institute Genomics Platform"/>
            <consortium name="The Broad Institute Genome Sequencing Center for Infectious Disease"/>
            <person name="Wu L."/>
            <person name="Ma J."/>
        </authorList>
    </citation>
    <scope>NUCLEOTIDE SEQUENCE [LARGE SCALE GENOMIC DNA]</scope>
    <source>
        <strain evidence="3">CCUG 37865</strain>
    </source>
</reference>
<proteinExistence type="predicted"/>
<keyword evidence="1" id="KW-0812">Transmembrane</keyword>
<keyword evidence="3" id="KW-1185">Reference proteome</keyword>
<evidence type="ECO:0000313" key="3">
    <source>
        <dbReference type="Proteomes" id="UP001595882"/>
    </source>
</evidence>
<protein>
    <submittedName>
        <fullName evidence="2">Uncharacterized protein</fullName>
    </submittedName>
</protein>
<evidence type="ECO:0000256" key="1">
    <source>
        <dbReference type="SAM" id="Phobius"/>
    </source>
</evidence>
<comment type="caution">
    <text evidence="2">The sequence shown here is derived from an EMBL/GenBank/DDBJ whole genome shotgun (WGS) entry which is preliminary data.</text>
</comment>
<feature type="transmembrane region" description="Helical" evidence="1">
    <location>
        <begin position="12"/>
        <end position="35"/>
    </location>
</feature>
<organism evidence="2 3">
    <name type="scientific">Gracilibacillus xinjiangensis</name>
    <dbReference type="NCBI Taxonomy" id="1193282"/>
    <lineage>
        <taxon>Bacteria</taxon>
        <taxon>Bacillati</taxon>
        <taxon>Bacillota</taxon>
        <taxon>Bacilli</taxon>
        <taxon>Bacillales</taxon>
        <taxon>Bacillaceae</taxon>
        <taxon>Gracilibacillus</taxon>
    </lineage>
</organism>
<dbReference type="Proteomes" id="UP001595882">
    <property type="component" value="Unassembled WGS sequence"/>
</dbReference>
<dbReference type="RefSeq" id="WP_390250254.1">
    <property type="nucleotide sequence ID" value="NZ_JBHSDT010000004.1"/>
</dbReference>
<dbReference type="EMBL" id="JBHSDT010000004">
    <property type="protein sequence ID" value="MFC4402553.1"/>
    <property type="molecule type" value="Genomic_DNA"/>
</dbReference>
<evidence type="ECO:0000313" key="2">
    <source>
        <dbReference type="EMBL" id="MFC4402553.1"/>
    </source>
</evidence>
<keyword evidence="1" id="KW-0472">Membrane</keyword>
<accession>A0ABV8WU10</accession>
<name>A0ABV8WU10_9BACI</name>
<keyword evidence="1" id="KW-1133">Transmembrane helix</keyword>
<gene>
    <name evidence="2" type="ORF">ACFOY7_05655</name>
</gene>